<gene>
    <name evidence="1" type="ORF">FKW44_013800</name>
</gene>
<reference evidence="2" key="1">
    <citation type="submission" date="2021-01" db="EMBL/GenBank/DDBJ databases">
        <title>Caligus Genome Assembly.</title>
        <authorList>
            <person name="Gallardo-Escarate C."/>
        </authorList>
    </citation>
    <scope>NUCLEOTIDE SEQUENCE [LARGE SCALE GENOMIC DNA]</scope>
</reference>
<dbReference type="Proteomes" id="UP000595437">
    <property type="component" value="Chromosome 9"/>
</dbReference>
<protein>
    <submittedName>
        <fullName evidence="1">Uncharacterized protein</fullName>
    </submittedName>
</protein>
<proteinExistence type="predicted"/>
<accession>A0A7T8JYI6</accession>
<name>A0A7T8JYI6_CALRO</name>
<organism evidence="1 2">
    <name type="scientific">Caligus rogercresseyi</name>
    <name type="common">Sea louse</name>
    <dbReference type="NCBI Taxonomy" id="217165"/>
    <lineage>
        <taxon>Eukaryota</taxon>
        <taxon>Metazoa</taxon>
        <taxon>Ecdysozoa</taxon>
        <taxon>Arthropoda</taxon>
        <taxon>Crustacea</taxon>
        <taxon>Multicrustacea</taxon>
        <taxon>Hexanauplia</taxon>
        <taxon>Copepoda</taxon>
        <taxon>Siphonostomatoida</taxon>
        <taxon>Caligidae</taxon>
        <taxon>Caligus</taxon>
    </lineage>
</organism>
<dbReference type="AlphaFoldDB" id="A0A7T8JYI6"/>
<evidence type="ECO:0000313" key="2">
    <source>
        <dbReference type="Proteomes" id="UP000595437"/>
    </source>
</evidence>
<keyword evidence="2" id="KW-1185">Reference proteome</keyword>
<dbReference type="EMBL" id="CP045898">
    <property type="protein sequence ID" value="QQP39927.1"/>
    <property type="molecule type" value="Genomic_DNA"/>
</dbReference>
<feature type="non-terminal residue" evidence="1">
    <location>
        <position position="71"/>
    </location>
</feature>
<sequence>MDLYRLKLSETSLKLLELDPSGWGLKASEILWHKAFHSTLKYAFKKEGSLSDEERPWILALIWRAICHYQG</sequence>
<evidence type="ECO:0000313" key="1">
    <source>
        <dbReference type="EMBL" id="QQP39927.1"/>
    </source>
</evidence>